<sequence>MPRKRKRAQRVDEENKLKAAAAAAAAMSSASGRAGSAAPFSRPGPPGDGPGGAALLHPAAAPGRPLSAVPSAGGGAATPRPRVRLPAPSRPPGATSGASSDASLTGREGGSARPSRAHTNGRCGIVLANDAHASIRTVDAPPPPLVEMEVFTDPDLSISLSEADAAKVHVRTVVKSFNPELTFTNQERDTIATAVVYLEAHVPELAVCKRSWGACTLLARSVNNRTAYWKARRASRARAALVAAAGAAALGAATGMGVASVVAPSRSPTAAPAPVPAAASASVAAAAAAGAVAAAAAAAAAAAQPTAEEMFSRLQ</sequence>
<protein>
    <submittedName>
        <fullName evidence="1">Uncharacterized protein</fullName>
    </submittedName>
</protein>
<dbReference type="Proteomes" id="UP000798662">
    <property type="component" value="Chromosome 3"/>
</dbReference>
<evidence type="ECO:0000313" key="2">
    <source>
        <dbReference type="Proteomes" id="UP000798662"/>
    </source>
</evidence>
<dbReference type="EMBL" id="CM020620">
    <property type="protein sequence ID" value="KAK1869492.1"/>
    <property type="molecule type" value="Genomic_DNA"/>
</dbReference>
<proteinExistence type="predicted"/>
<name>A0ACC3CH39_PYRYE</name>
<organism evidence="1 2">
    <name type="scientific">Pyropia yezoensis</name>
    <name type="common">Susabi-nori</name>
    <name type="synonym">Porphyra yezoensis</name>
    <dbReference type="NCBI Taxonomy" id="2788"/>
    <lineage>
        <taxon>Eukaryota</taxon>
        <taxon>Rhodophyta</taxon>
        <taxon>Bangiophyceae</taxon>
        <taxon>Bangiales</taxon>
        <taxon>Bangiaceae</taxon>
        <taxon>Pyropia</taxon>
    </lineage>
</organism>
<evidence type="ECO:0000313" key="1">
    <source>
        <dbReference type="EMBL" id="KAK1869492.1"/>
    </source>
</evidence>
<reference evidence="1" key="1">
    <citation type="submission" date="2019-11" db="EMBL/GenBank/DDBJ databases">
        <title>Nori genome reveals adaptations in red seaweeds to the harsh intertidal environment.</title>
        <authorList>
            <person name="Wang D."/>
            <person name="Mao Y."/>
        </authorList>
    </citation>
    <scope>NUCLEOTIDE SEQUENCE</scope>
    <source>
        <tissue evidence="1">Gametophyte</tissue>
    </source>
</reference>
<gene>
    <name evidence="1" type="ORF">I4F81_011968</name>
</gene>
<comment type="caution">
    <text evidence="1">The sequence shown here is derived from an EMBL/GenBank/DDBJ whole genome shotgun (WGS) entry which is preliminary data.</text>
</comment>
<keyword evidence="2" id="KW-1185">Reference proteome</keyword>
<accession>A0ACC3CH39</accession>